<dbReference type="RefSeq" id="XP_036629881.1">
    <property type="nucleotide sequence ID" value="XM_036778453.1"/>
</dbReference>
<dbReference type="PANTHER" id="PTHR10622:SF10">
    <property type="entry name" value="HET DOMAIN-CONTAINING PROTEIN"/>
    <property type="match status" value="1"/>
</dbReference>
<sequence>MRNFKKGQIKEALNPVTLDLLASAAGEYPRCHFSMLTLICPLGIDIESLNDYQPGPGNARKVFQWIYSRRASRPEDIAYLLGLLSVQIPIVHGEGRSRAFYRLQLECSTQTDDRDLFIWGSRRRSQWNAMFAEGPAAFVKQQGGGASSTRERKPSCSKTVPSEGQRGSFIHFHQSRPSHIPSISLINSQAGQSLFQWDSYLDVPQGVIYDKWRVGTLGTIESPLAPRAPKKTLKMMMMMKDMTNMVDETILLRRDHSRQYLPLRSSCKKLRVHPRDVSPYLPKLAPTVGPNLAQTYSKPTVWSAVPGGLRVG</sequence>
<dbReference type="Proteomes" id="UP000623687">
    <property type="component" value="Unassembled WGS sequence"/>
</dbReference>
<organism evidence="2 3">
    <name type="scientific">Pleurotus ostreatus</name>
    <name type="common">Oyster mushroom</name>
    <name type="synonym">White-rot fungus</name>
    <dbReference type="NCBI Taxonomy" id="5322"/>
    <lineage>
        <taxon>Eukaryota</taxon>
        <taxon>Fungi</taxon>
        <taxon>Dikarya</taxon>
        <taxon>Basidiomycota</taxon>
        <taxon>Agaricomycotina</taxon>
        <taxon>Agaricomycetes</taxon>
        <taxon>Agaricomycetidae</taxon>
        <taxon>Agaricales</taxon>
        <taxon>Pleurotineae</taxon>
        <taxon>Pleurotaceae</taxon>
        <taxon>Pleurotus</taxon>
    </lineage>
</organism>
<dbReference type="GeneID" id="59378764"/>
<evidence type="ECO:0000313" key="3">
    <source>
        <dbReference type="Proteomes" id="UP000623687"/>
    </source>
</evidence>
<gene>
    <name evidence="2" type="ORF">PC9H_008946</name>
</gene>
<feature type="region of interest" description="Disordered" evidence="1">
    <location>
        <begin position="140"/>
        <end position="164"/>
    </location>
</feature>
<protein>
    <submittedName>
        <fullName evidence="2">Uncharacterized protein</fullName>
    </submittedName>
</protein>
<keyword evidence="3" id="KW-1185">Reference proteome</keyword>
<dbReference type="AlphaFoldDB" id="A0A8H6ZS47"/>
<dbReference type="OrthoDB" id="674604at2759"/>
<accession>A0A8H6ZS47</accession>
<dbReference type="PANTHER" id="PTHR10622">
    <property type="entry name" value="HET DOMAIN-CONTAINING PROTEIN"/>
    <property type="match status" value="1"/>
</dbReference>
<evidence type="ECO:0000256" key="1">
    <source>
        <dbReference type="SAM" id="MobiDB-lite"/>
    </source>
</evidence>
<dbReference type="EMBL" id="JACETU010000006">
    <property type="protein sequence ID" value="KAF7426577.1"/>
    <property type="molecule type" value="Genomic_DNA"/>
</dbReference>
<name>A0A8H6ZS47_PLEOS</name>
<dbReference type="VEuPathDB" id="FungiDB:PC9H_008946"/>
<evidence type="ECO:0000313" key="2">
    <source>
        <dbReference type="EMBL" id="KAF7426577.1"/>
    </source>
</evidence>
<comment type="caution">
    <text evidence="2">The sequence shown here is derived from an EMBL/GenBank/DDBJ whole genome shotgun (WGS) entry which is preliminary data.</text>
</comment>
<reference evidence="2" key="1">
    <citation type="submission" date="2019-07" db="EMBL/GenBank/DDBJ databases">
        <authorList>
            <person name="Palmer J.M."/>
        </authorList>
    </citation>
    <scope>NUCLEOTIDE SEQUENCE</scope>
    <source>
        <strain evidence="2">PC9</strain>
    </source>
</reference>
<proteinExistence type="predicted"/>